<evidence type="ECO:0000256" key="9">
    <source>
        <dbReference type="ARBA" id="ARBA00023136"/>
    </source>
</evidence>
<dbReference type="AlphaFoldDB" id="A0A7H9B527"/>
<feature type="domain" description="GPI inositol-deacylase PGAP1-like alpha/beta" evidence="12">
    <location>
        <begin position="146"/>
        <end position="381"/>
    </location>
</feature>
<evidence type="ECO:0000256" key="3">
    <source>
        <dbReference type="ARBA" id="ARBA00022448"/>
    </source>
</evidence>
<dbReference type="KEGG" id="zmk:HG535_0D05710"/>
<dbReference type="Pfam" id="PF25141">
    <property type="entry name" value="PGAP1_2nd"/>
    <property type="match status" value="1"/>
</dbReference>
<dbReference type="Pfam" id="PF25140">
    <property type="entry name" value="PGAP1_TMD"/>
    <property type="match status" value="1"/>
</dbReference>
<dbReference type="GeneID" id="59236585"/>
<comment type="similarity">
    <text evidence="2 10">Belongs to the GPI inositol-deacylase family.</text>
</comment>
<feature type="transmembrane region" description="Helical" evidence="10">
    <location>
        <begin position="929"/>
        <end position="953"/>
    </location>
</feature>
<feature type="transmembrane region" description="Helical" evidence="10">
    <location>
        <begin position="869"/>
        <end position="887"/>
    </location>
</feature>
<feature type="transmembrane region" description="Helical" evidence="10">
    <location>
        <begin position="757"/>
        <end position="783"/>
    </location>
</feature>
<keyword evidence="3 10" id="KW-0813">Transport</keyword>
<keyword evidence="5 10" id="KW-0378">Hydrolase</keyword>
<keyword evidence="9 10" id="KW-0472">Membrane</keyword>
<evidence type="ECO:0000256" key="8">
    <source>
        <dbReference type="ARBA" id="ARBA00022989"/>
    </source>
</evidence>
<feature type="compositionally biased region" description="Basic and acidic residues" evidence="11">
    <location>
        <begin position="36"/>
        <end position="50"/>
    </location>
</feature>
<comment type="function">
    <text evidence="10">Involved in inositol deacylation of GPI-anchored proteins which plays important roles in the quality control and ER-associated degradation of GPI-anchored proteins.</text>
</comment>
<feature type="region of interest" description="Disordered" evidence="11">
    <location>
        <begin position="23"/>
        <end position="50"/>
    </location>
</feature>
<dbReference type="GO" id="GO:0006505">
    <property type="term" value="P:GPI anchor metabolic process"/>
    <property type="evidence" value="ECO:0007669"/>
    <property type="project" value="TreeGrafter"/>
</dbReference>
<keyword evidence="4 10" id="KW-0812">Transmembrane</keyword>
<protein>
    <recommendedName>
        <fullName evidence="10">GPI inositol-deacylase</fullName>
        <ecNumber evidence="10">3.1.-.-</ecNumber>
    </recommendedName>
</protein>
<dbReference type="RefSeq" id="XP_037144589.1">
    <property type="nucleotide sequence ID" value="XM_037288694.1"/>
</dbReference>
<dbReference type="GO" id="GO:0050185">
    <property type="term" value="F:phosphatidylinositol deacylase activity"/>
    <property type="evidence" value="ECO:0007669"/>
    <property type="project" value="TreeGrafter"/>
</dbReference>
<name>A0A7H9B527_ZYGMR</name>
<feature type="transmembrane region" description="Helical" evidence="10">
    <location>
        <begin position="803"/>
        <end position="831"/>
    </location>
</feature>
<feature type="transmembrane region" description="Helical" evidence="10">
    <location>
        <begin position="995"/>
        <end position="1012"/>
    </location>
</feature>
<reference evidence="14 15" key="1">
    <citation type="submission" date="2020-07" db="EMBL/GenBank/DDBJ databases">
        <title>The yeast mating-type switching endonuclease HO is a domesticated member of an unorthodox homing genetic element family.</title>
        <authorList>
            <person name="Coughlan A.Y."/>
            <person name="Lombardi L."/>
            <person name="Braun-Galleani S."/>
            <person name="Martos A.R."/>
            <person name="Galeote V."/>
            <person name="Bigey F."/>
            <person name="Dequin S."/>
            <person name="Byrne K.P."/>
            <person name="Wolfe K.H."/>
        </authorList>
    </citation>
    <scope>NUCLEOTIDE SEQUENCE [LARGE SCALE GENOMIC DNA]</scope>
    <source>
        <strain evidence="14 15">NRRL Y-6702</strain>
    </source>
</reference>
<dbReference type="EC" id="3.1.-.-" evidence="10"/>
<dbReference type="Proteomes" id="UP000509704">
    <property type="component" value="Chromosome 4"/>
</dbReference>
<evidence type="ECO:0000256" key="1">
    <source>
        <dbReference type="ARBA" id="ARBA00004477"/>
    </source>
</evidence>
<dbReference type="SUPFAM" id="SSF53474">
    <property type="entry name" value="alpha/beta-Hydrolases"/>
    <property type="match status" value="1"/>
</dbReference>
<feature type="transmembrane region" description="Helical" evidence="10">
    <location>
        <begin position="965"/>
        <end position="983"/>
    </location>
</feature>
<feature type="domain" description="GPI inositol-deacylase transmembrane" evidence="13">
    <location>
        <begin position="717"/>
        <end position="1032"/>
    </location>
</feature>
<evidence type="ECO:0000256" key="4">
    <source>
        <dbReference type="ARBA" id="ARBA00022692"/>
    </source>
</evidence>
<keyword evidence="8 10" id="KW-1133">Transmembrane helix</keyword>
<keyword evidence="7 10" id="KW-0653">Protein transport</keyword>
<sequence length="1042" mass="118762">MGVRKLIQSLSRRTTAVWINDQNEKGSSLKHKPPQRQRDDRIATTDADNRTSNKPRCLKATIFHNYPLRICVLIGAFLMLLIVKFTIIESFEGADSSQCRSIYMFPSYGRLNGFDLKHTALAQKYHLYLYREQGLDKEPMKDGMAQLDGIPVLFIPGNAGSFKQVRSIAASCSRNYFQQREDIKNPNTRNLDFFAADFNEDFTAFHGRTMLDQAEYLNDAIRYILSLYGHSSDSSTPAPSSVIIIGHSMGGIVARILPTLMNHVEGSVQSLITLSSPHAAAPVTFDGDILKIYARTNDFWREQMQDRDSFFSKNMSLISITGGILDMMLPADYTAVQDIVPLENGFTTYSSTIPNVWTPIDHLAVVWCDQLRTVVAKLLLETADYTASSRLRTLEERMKTSRELLLSGFENYTQHDLTIVNSSISPDNKYAHLSQVGSGINDKSPETSISAIENLENEERSYQILLPKKGSLNLAILASTEGLCISFCKAKYPFDPKNIEPDDSDSCFRGINYMKYAPASFKTTGHASDSSVNSNIKPFQMMNIGNSTLSHYDYVIVDKLPYAKFESNDFFISELTINGIEKSIDVTPLHIATMGLKLELSGKLIETVSFPNVWDSLLSYKVRTHLITKETKELLFQPFVRQWIDDPFESKWHVNVTDFDFNINMHGVAPFIPLEETHDKSLKLAVMTPPGAKLILDFRINWGLTIKMLFIRYRLTFLSLPVSVVSFVLAFQFYRYQEVRVFPSFNNTLAFLLKTKGVYIFFGILFLSPLVNTRLIQKLLYFFDPVRLNRPFLLDERNMHTNFYFLGIRSWFLSGIGILFVLMSIACLFLVAKIHDIAEYFVRKTKLKFSSSKSGSKSPLRNRKIYESWKARIFACIILTFAVLFYIPYQLASAITLIIQVITCLRVLSNAENLNPEKYNNLRNYNFSVFLLLLFVVLIDSPIIVVFLHNVAIRWETPFRSHHNFLAIAPTIFLVNFNSGLKIPGFRSKKTYEGFATVLLLLYLSIFSLIYGSRNLYWIHHLANMLCAWLLYGAYAASLPEE</sequence>
<evidence type="ECO:0000256" key="11">
    <source>
        <dbReference type="SAM" id="MobiDB-lite"/>
    </source>
</evidence>
<dbReference type="InterPro" id="IPR029058">
    <property type="entry name" value="AB_hydrolase_fold"/>
</dbReference>
<proteinExistence type="inferred from homology"/>
<feature type="transmembrane region" description="Helical" evidence="10">
    <location>
        <begin position="715"/>
        <end position="736"/>
    </location>
</feature>
<dbReference type="Pfam" id="PF07819">
    <property type="entry name" value="PGAP1"/>
    <property type="match status" value="1"/>
</dbReference>
<dbReference type="OrthoDB" id="348976at2759"/>
<gene>
    <name evidence="14" type="ORF">HG535_0D05710</name>
</gene>
<evidence type="ECO:0000256" key="7">
    <source>
        <dbReference type="ARBA" id="ARBA00022927"/>
    </source>
</evidence>
<dbReference type="InterPro" id="IPR039529">
    <property type="entry name" value="PGAP1/BST1"/>
</dbReference>
<evidence type="ECO:0000256" key="5">
    <source>
        <dbReference type="ARBA" id="ARBA00022801"/>
    </source>
</evidence>
<dbReference type="EMBL" id="CP058607">
    <property type="protein sequence ID" value="QLG72862.1"/>
    <property type="molecule type" value="Genomic_DNA"/>
</dbReference>
<dbReference type="PANTHER" id="PTHR15495:SF7">
    <property type="entry name" value="GPI INOSITOL-DEACYLASE"/>
    <property type="match status" value="1"/>
</dbReference>
<dbReference type="GO" id="GO:0006888">
    <property type="term" value="P:endoplasmic reticulum to Golgi vesicle-mediated transport"/>
    <property type="evidence" value="ECO:0007669"/>
    <property type="project" value="TreeGrafter"/>
</dbReference>
<organism evidence="14 15">
    <name type="scientific">Zygotorulaspora mrakii</name>
    <name type="common">Zygosaccharomyces mrakii</name>
    <dbReference type="NCBI Taxonomy" id="42260"/>
    <lineage>
        <taxon>Eukaryota</taxon>
        <taxon>Fungi</taxon>
        <taxon>Dikarya</taxon>
        <taxon>Ascomycota</taxon>
        <taxon>Saccharomycotina</taxon>
        <taxon>Saccharomycetes</taxon>
        <taxon>Saccharomycetales</taxon>
        <taxon>Saccharomycetaceae</taxon>
        <taxon>Zygotorulaspora</taxon>
    </lineage>
</organism>
<dbReference type="GO" id="GO:0005789">
    <property type="term" value="C:endoplasmic reticulum membrane"/>
    <property type="evidence" value="ECO:0007669"/>
    <property type="project" value="UniProtKB-SubCell"/>
</dbReference>
<evidence type="ECO:0000256" key="2">
    <source>
        <dbReference type="ARBA" id="ARBA00006931"/>
    </source>
</evidence>
<comment type="subcellular location">
    <subcellularLocation>
        <location evidence="1">Endoplasmic reticulum membrane</location>
        <topology evidence="1">Multi-pass membrane protein</topology>
    </subcellularLocation>
</comment>
<keyword evidence="15" id="KW-1185">Reference proteome</keyword>
<dbReference type="InterPro" id="IPR012908">
    <property type="entry name" value="PGAP1-ab_dom-like"/>
</dbReference>
<feature type="transmembrane region" description="Helical" evidence="10">
    <location>
        <begin position="66"/>
        <end position="87"/>
    </location>
</feature>
<dbReference type="FunFam" id="3.40.50.1820:FF:000056">
    <property type="entry name" value="GPI inositol-deacylase"/>
    <property type="match status" value="1"/>
</dbReference>
<accession>A0A7H9B527</accession>
<evidence type="ECO:0000259" key="12">
    <source>
        <dbReference type="Pfam" id="PF07819"/>
    </source>
</evidence>
<dbReference type="Gene3D" id="3.40.50.1820">
    <property type="entry name" value="alpha/beta hydrolase"/>
    <property type="match status" value="1"/>
</dbReference>
<evidence type="ECO:0000256" key="10">
    <source>
        <dbReference type="RuleBase" id="RU365011"/>
    </source>
</evidence>
<dbReference type="InterPro" id="IPR056824">
    <property type="entry name" value="PGAP1_TMD"/>
</dbReference>
<evidence type="ECO:0000313" key="15">
    <source>
        <dbReference type="Proteomes" id="UP000509704"/>
    </source>
</evidence>
<feature type="transmembrane region" description="Helical" evidence="10">
    <location>
        <begin position="1018"/>
        <end position="1037"/>
    </location>
</feature>
<dbReference type="GO" id="GO:0015031">
    <property type="term" value="P:protein transport"/>
    <property type="evidence" value="ECO:0007669"/>
    <property type="project" value="UniProtKB-KW"/>
</dbReference>
<evidence type="ECO:0000259" key="13">
    <source>
        <dbReference type="Pfam" id="PF25140"/>
    </source>
</evidence>
<evidence type="ECO:0000313" key="14">
    <source>
        <dbReference type="EMBL" id="QLG72862.1"/>
    </source>
</evidence>
<evidence type="ECO:0000256" key="6">
    <source>
        <dbReference type="ARBA" id="ARBA00022824"/>
    </source>
</evidence>
<dbReference type="PANTHER" id="PTHR15495">
    <property type="entry name" value="NEGATIVE REGULATOR OF VESICLE FORMATION-RELATED"/>
    <property type="match status" value="1"/>
</dbReference>
<keyword evidence="6 10" id="KW-0256">Endoplasmic reticulum</keyword>